<dbReference type="EMBL" id="JAHESF010000029">
    <property type="protein sequence ID" value="MBT1699734.1"/>
    <property type="molecule type" value="Genomic_DNA"/>
</dbReference>
<evidence type="ECO:0000313" key="2">
    <source>
        <dbReference type="EMBL" id="MBT1699734.1"/>
    </source>
</evidence>
<name>A0AAP2DSL1_9BACT</name>
<organism evidence="2 3">
    <name type="scientific">Chryseosolibacter histidini</name>
    <dbReference type="NCBI Taxonomy" id="2782349"/>
    <lineage>
        <taxon>Bacteria</taxon>
        <taxon>Pseudomonadati</taxon>
        <taxon>Bacteroidota</taxon>
        <taxon>Cytophagia</taxon>
        <taxon>Cytophagales</taxon>
        <taxon>Chryseotaleaceae</taxon>
        <taxon>Chryseosolibacter</taxon>
    </lineage>
</organism>
<feature type="transmembrane region" description="Helical" evidence="1">
    <location>
        <begin position="21"/>
        <end position="44"/>
    </location>
</feature>
<comment type="caution">
    <text evidence="2">The sequence shown here is derived from an EMBL/GenBank/DDBJ whole genome shotgun (WGS) entry which is preliminary data.</text>
</comment>
<accession>A0AAP2DSL1</accession>
<keyword evidence="1" id="KW-1133">Transmembrane helix</keyword>
<dbReference type="Proteomes" id="UP001319200">
    <property type="component" value="Unassembled WGS sequence"/>
</dbReference>
<reference evidence="2 3" key="1">
    <citation type="submission" date="2021-05" db="EMBL/GenBank/DDBJ databases">
        <title>A Polyphasic approach of four new species of the genus Ohtaekwangia: Ohtaekwangia histidinii sp. nov., Ohtaekwangia cretensis sp. nov., Ohtaekwangia indiensis sp. nov., Ohtaekwangia reichenbachii sp. nov. from diverse environment.</title>
        <authorList>
            <person name="Octaviana S."/>
        </authorList>
    </citation>
    <scope>NUCLEOTIDE SEQUENCE [LARGE SCALE GENOMIC DNA]</scope>
    <source>
        <strain evidence="2 3">PWU4</strain>
    </source>
</reference>
<evidence type="ECO:0000313" key="3">
    <source>
        <dbReference type="Proteomes" id="UP001319200"/>
    </source>
</evidence>
<dbReference type="AlphaFoldDB" id="A0AAP2DSL1"/>
<dbReference type="RefSeq" id="WP_254167879.1">
    <property type="nucleotide sequence ID" value="NZ_JAHESF010000029.1"/>
</dbReference>
<keyword evidence="1" id="KW-0472">Membrane</keyword>
<protein>
    <submittedName>
        <fullName evidence="2">Uncharacterized protein</fullName>
    </submittedName>
</protein>
<gene>
    <name evidence="2" type="ORF">KK083_22800</name>
</gene>
<sequence length="46" mass="5075">MKTVSKNSNSDILSNPINRNLILILVTALVVSIVVVTTSIIIYYQL</sequence>
<proteinExistence type="predicted"/>
<keyword evidence="1" id="KW-0812">Transmembrane</keyword>
<keyword evidence="3" id="KW-1185">Reference proteome</keyword>
<evidence type="ECO:0000256" key="1">
    <source>
        <dbReference type="SAM" id="Phobius"/>
    </source>
</evidence>